<dbReference type="STRING" id="36646.A0A1V6UCM4"/>
<protein>
    <submittedName>
        <fullName evidence="1">Uncharacterized protein</fullName>
    </submittedName>
</protein>
<dbReference type="Proteomes" id="UP000191500">
    <property type="component" value="Unassembled WGS sequence"/>
</dbReference>
<gene>
    <name evidence="1" type="ORF">PENCOP_c012G01717</name>
</gene>
<accession>A0A1V6UCM4</accession>
<organism evidence="1 2">
    <name type="scientific">Penicillium coprophilum</name>
    <dbReference type="NCBI Taxonomy" id="36646"/>
    <lineage>
        <taxon>Eukaryota</taxon>
        <taxon>Fungi</taxon>
        <taxon>Dikarya</taxon>
        <taxon>Ascomycota</taxon>
        <taxon>Pezizomycotina</taxon>
        <taxon>Eurotiomycetes</taxon>
        <taxon>Eurotiomycetidae</taxon>
        <taxon>Eurotiales</taxon>
        <taxon>Aspergillaceae</taxon>
        <taxon>Penicillium</taxon>
    </lineage>
</organism>
<comment type="caution">
    <text evidence="1">The sequence shown here is derived from an EMBL/GenBank/DDBJ whole genome shotgun (WGS) entry which is preliminary data.</text>
</comment>
<evidence type="ECO:0000313" key="2">
    <source>
        <dbReference type="Proteomes" id="UP000191500"/>
    </source>
</evidence>
<keyword evidence="2" id="KW-1185">Reference proteome</keyword>
<dbReference type="AlphaFoldDB" id="A0A1V6UCM4"/>
<sequence length="169" mass="18990">MLQSTLTRLVLASCNDSSAILRDLGGLTSAILLLSALLFKVLYVPVPSSSRKGRSPPSLQLSSWKVSQFFFEKRFDFIKDGFRATSSAIYQTKLFQHNAIVLSGDEGRQVFFKEKGLCLYDTFSIMMGSSASKFDPHQVDGVVRRMASIQRPENLQKFEFAPLATKKFY</sequence>
<proteinExistence type="predicted"/>
<evidence type="ECO:0000313" key="1">
    <source>
        <dbReference type="EMBL" id="OQE36224.1"/>
    </source>
</evidence>
<reference evidence="2" key="1">
    <citation type="journal article" date="2017" name="Nat. Microbiol.">
        <title>Global analysis of biosynthetic gene clusters reveals vast potential of secondary metabolite production in Penicillium species.</title>
        <authorList>
            <person name="Nielsen J.C."/>
            <person name="Grijseels S."/>
            <person name="Prigent S."/>
            <person name="Ji B."/>
            <person name="Dainat J."/>
            <person name="Nielsen K.F."/>
            <person name="Frisvad J.C."/>
            <person name="Workman M."/>
            <person name="Nielsen J."/>
        </authorList>
    </citation>
    <scope>NUCLEOTIDE SEQUENCE [LARGE SCALE GENOMIC DNA]</scope>
    <source>
        <strain evidence="2">IBT 31321</strain>
    </source>
</reference>
<dbReference type="EMBL" id="MDDG01000012">
    <property type="protein sequence ID" value="OQE36224.1"/>
    <property type="molecule type" value="Genomic_DNA"/>
</dbReference>
<name>A0A1V6UCM4_9EURO</name>